<keyword evidence="10" id="KW-0863">Zinc-finger</keyword>
<dbReference type="Gene3D" id="1.10.287.70">
    <property type="match status" value="3"/>
</dbReference>
<dbReference type="Proteomes" id="UP001162156">
    <property type="component" value="Unassembled WGS sequence"/>
</dbReference>
<dbReference type="GO" id="GO:0008270">
    <property type="term" value="F:zinc ion binding"/>
    <property type="evidence" value="ECO:0007669"/>
    <property type="project" value="UniProtKB-KW"/>
</dbReference>
<dbReference type="GO" id="GO:0003676">
    <property type="term" value="F:nucleic acid binding"/>
    <property type="evidence" value="ECO:0007669"/>
    <property type="project" value="InterPro"/>
</dbReference>
<evidence type="ECO:0000256" key="12">
    <source>
        <dbReference type="SAM" id="Phobius"/>
    </source>
</evidence>
<dbReference type="InterPro" id="IPR025724">
    <property type="entry name" value="GAG-pre-integrase_dom"/>
</dbReference>
<dbReference type="PANTHER" id="PTHR42643:SF30">
    <property type="entry name" value="IONOTROPIC RECEPTOR 40A-RELATED"/>
    <property type="match status" value="1"/>
</dbReference>
<keyword evidence="5" id="KW-0732">Signal</keyword>
<sequence length="2507" mass="292011">MMSDDSETSRLALEVKALQSKLEATSLKKKKDIKELKKNTSCNYCKQKGHWARECRKRIEDQEKNKGGPESDSSAYICDISSLYSASINVEENEWICDSGASVHITSERKWFTELKPIDKPIYVKIANDKMIAATGNETIEIQAFVDRKWHDRVMYDVLYIPELSRSLFSVGVMTDKNFTHHSYKNRCEFRDRDGKVSCVGTRNNNLWVMNFRVKTPPECNISSKSSMKLWHDRLGHINCNTIKKTVDKNMVKNLHIDNKEEFFCEPCQLGKQVRKTPEDEVENISEESTETDQDNVEDDEDFEFDGNAENNENVEPKQLRDRNQISRPDYYDASAVYCSLFEPDCYENAIRNVSLSQCIIEASKRFFTEYSGSTTFSLPVTRVNNNMPNTIFQLTLKLFEMENGWNFLINNLNMPNHVFEGTTKTCSYIIQINDQYELAEHISKLKKVLSWNSRTKFVVFSSTIFKNPRNTAVDIIKYFWAENVVNVEVLLTNERNSTIYTVYSWYPYRHKRCGDKVHTLSQDYCRFGIFQNKRSWFERKLPKQMNNCKIKANFVDHAPFVINGRDGFQLSNYFKSQGIELNLLNMIAATLKLKIKYDASEYWANVYENGSISGDLNLLLNSSVDILLGGYTIDSLRAKYFEYSWPYTYQSYVCFVPHTPITVGFRRIDNIFEIQIWIVIILIYISMSFCIWFLSLYNNYESMSYRSLASSLLNNFGVLLGFSIKLPRSLIVRFFVALFIIFGFHLTLAYTSYLTSIISMPKYVEKFNTMASIYKYNLKTYFNPNSIRHFMDDGNNTVHGVPINLVLKRWRNCKTREQCIEIVATSKDSVYCGTKYHIDYLLRIHEDKRQSIHCLRERILTVPILMIIRKGFPLSSLFDKIIHRITEAGFIFKWENDLMKYISADNKNDPEDFDKNSIKFKHLVHIFLMLLIGNAISLILFVGEIVFYKRNNTKLEKKFSSSQCITEASKWFFTEYSEIAICSFPVTEAKNDLFPDTLTQLILKALEEENRWSMLVNNLNLPKYVFEQTTKTHSYIVQFRNQEEFTRHIKNLKNATSWNPRATFLTYSATFFKNPNRIAFDIIKYLWGENVINTAVLLANEENRTKYAVYSYYPRNHTICGQEFQNKPPINHCKFGAFKKKWLETSQNKKSWFERNLLRQMDNCTIKAYYVEFPPFVINGKNGFQLSNYFKSQGIEFNLLNMIAANLNLNIKYSVSETWGNVYNNGTVYGDFNLLLNNSADILLGAYSLDFLRAGYFEFTWPYLEPFVWWVPRVPIEVNSSTFKIWIWIVIISIYFSISIFIWLLSLYSKSESTSYKSFPTALLINFGILLGFSMKLPRSLTVRCLIALFIVFGFYITAAYNSYLTSIISMPKYVEKFDTMESIYKYNLKTYLYPNVIKSMKEDGGNALFGIPKNLLLKNCKSCTSPRQCIDYVAASKDSAFFGSKHQIDYLFSTHEVKRYSVRSINKRILIKPKAMLFRKGFPLSTLFDANIHRIIDAGFIPKWEHDILKSRSSSDNTEKFDSSIIKFVHLAPTFQMLLAGNGISGIVFVGQEIEQGYKSSISQVEGKLNDNIQTVKDKLINVDEQYAVNIEQLKKQMTQEINKINREGNIQCISNSLLQQDMRVIFNGDRKVHPKVFIKNLQENVALLTDNINLKTYIRNSLKGDAEIWVVEHAKDKYDNYQYDNRRYGNDRQDRAQNNNERRQNYNIEDRSYGREYNGYNRNMRDGGTNNQNDRRNEQRNYNNYRRNEQGNYQNYRRNYNEANNNQRRENQVDGQQENKQDKQENRNTKTMEWNRIEEITTAMVEPEPKKKIFTLIDTGSELSLINAKIIDEYAKSFKNDIIRMKKINLHTANGRKIVEVNKIININVQMGQEIISHEFVIIPDLLIDVMLGSDFLNSNNVIIDLINKKVKIGKCVFDIIDEENRGNAINAKLISYLINKVDDPYPIENVSRYFTQLILRALEVDNRWTILVKNISMPMGVFERTANTLSYIIQIRHQGELHTHIKKLKKLLSWNPRGKFVVFSSTIFKNPRNVAVGIITYFWEVNVVNVAVLLPSEKNSTKYSVYSWYPYRHKNCGDKVHSTLPVNHCWFGIFQNKRLWFERKLPKRMKNCRIKANYIDYPPFAINVHNGFQSPNSFKRQGIEVDLLNMIAATLNINIKYGISEYRGTVHDNGTISGDMNLLLNNSVDILLGGYTINDLRVRYFDFTWPYVLEPFVWWVPHVPITVGFRRMDNIFQIELWSVVISIYFLMSIFIWLLSLYNKNESTSYRSFASTVMNNFGILLGFSIKLPRSLTVRCLVALLIVLGFYLTLMYTSYLTSIISMPKYVEKFDTMTSIYKHNLKTYIHPHAILRFKDGGDSNNTINGVDKNLILKNWINCKDKKQCIEYVATSEDSALCGTKYNIEYLLRNHVEKRHSVHCIDERIAVIPITMITNKGFPLSGLFDEIIHRFIGAGFISKLENDYVKGKSTGNNTGSGDFDSNSIKFVHLVPIFQMLLIGNAAK</sequence>
<dbReference type="InterPro" id="IPR054722">
    <property type="entry name" value="PolX-like_BBD"/>
</dbReference>
<feature type="transmembrane region" description="Helical" evidence="12">
    <location>
        <begin position="2302"/>
        <end position="2321"/>
    </location>
</feature>
<comment type="similarity">
    <text evidence="2">Belongs to the glutamate-gated ion channel (TC 1.A.10.1) family.</text>
</comment>
<dbReference type="PROSITE" id="PS50158">
    <property type="entry name" value="ZF_CCHC"/>
    <property type="match status" value="1"/>
</dbReference>
<dbReference type="Pfam" id="PF22936">
    <property type="entry name" value="Pol_BBD"/>
    <property type="match status" value="1"/>
</dbReference>
<evidence type="ECO:0000256" key="2">
    <source>
        <dbReference type="ARBA" id="ARBA00008685"/>
    </source>
</evidence>
<organism evidence="14 15">
    <name type="scientific">Rhamnusium bicolor</name>
    <dbReference type="NCBI Taxonomy" id="1586634"/>
    <lineage>
        <taxon>Eukaryota</taxon>
        <taxon>Metazoa</taxon>
        <taxon>Ecdysozoa</taxon>
        <taxon>Arthropoda</taxon>
        <taxon>Hexapoda</taxon>
        <taxon>Insecta</taxon>
        <taxon>Pterygota</taxon>
        <taxon>Neoptera</taxon>
        <taxon>Endopterygota</taxon>
        <taxon>Coleoptera</taxon>
        <taxon>Polyphaga</taxon>
        <taxon>Cucujiformia</taxon>
        <taxon>Chrysomeloidea</taxon>
        <taxon>Cerambycidae</taxon>
        <taxon>Lepturinae</taxon>
        <taxon>Rhagiini</taxon>
        <taxon>Rhamnusium</taxon>
    </lineage>
</organism>
<dbReference type="InterPro" id="IPR052192">
    <property type="entry name" value="Insect_Ionotropic_Sensory_Rcpt"/>
</dbReference>
<dbReference type="GO" id="GO:0005886">
    <property type="term" value="C:plasma membrane"/>
    <property type="evidence" value="ECO:0007669"/>
    <property type="project" value="UniProtKB-SubCell"/>
</dbReference>
<dbReference type="PANTHER" id="PTHR42643">
    <property type="entry name" value="IONOTROPIC RECEPTOR 20A-RELATED"/>
    <property type="match status" value="1"/>
</dbReference>
<dbReference type="GO" id="GO:0050906">
    <property type="term" value="P:detection of stimulus involved in sensory perception"/>
    <property type="evidence" value="ECO:0007669"/>
    <property type="project" value="UniProtKB-ARBA"/>
</dbReference>
<keyword evidence="15" id="KW-1185">Reference proteome</keyword>
<feature type="transmembrane region" description="Helical" evidence="12">
    <location>
        <begin position="2244"/>
        <end position="2265"/>
    </location>
</feature>
<evidence type="ECO:0000256" key="11">
    <source>
        <dbReference type="SAM" id="MobiDB-lite"/>
    </source>
</evidence>
<feature type="region of interest" description="Disordered" evidence="11">
    <location>
        <begin position="1686"/>
        <end position="1758"/>
    </location>
</feature>
<feature type="compositionally biased region" description="Low complexity" evidence="11">
    <location>
        <begin position="1743"/>
        <end position="1758"/>
    </location>
</feature>
<evidence type="ECO:0000256" key="7">
    <source>
        <dbReference type="ARBA" id="ARBA00023136"/>
    </source>
</evidence>
<keyword evidence="7 12" id="KW-0472">Membrane</keyword>
<dbReference type="InterPro" id="IPR001878">
    <property type="entry name" value="Znf_CCHC"/>
</dbReference>
<feature type="compositionally biased region" description="Basic and acidic residues" evidence="11">
    <location>
        <begin position="1686"/>
        <end position="1717"/>
    </location>
</feature>
<evidence type="ECO:0000256" key="9">
    <source>
        <dbReference type="ARBA" id="ARBA00023180"/>
    </source>
</evidence>
<evidence type="ECO:0000256" key="1">
    <source>
        <dbReference type="ARBA" id="ARBA00004651"/>
    </source>
</evidence>
<feature type="transmembrane region" description="Helical" evidence="12">
    <location>
        <begin position="731"/>
        <end position="754"/>
    </location>
</feature>
<dbReference type="InterPro" id="IPR001320">
    <property type="entry name" value="Iontro_rcpt_C"/>
</dbReference>
<dbReference type="SUPFAM" id="SSF57756">
    <property type="entry name" value="Retrovirus zinc finger-like domains"/>
    <property type="match status" value="1"/>
</dbReference>
<dbReference type="InterPro" id="IPR036875">
    <property type="entry name" value="Znf_CCHC_sf"/>
</dbReference>
<dbReference type="SMART" id="SM00343">
    <property type="entry name" value="ZnF_C2HC"/>
    <property type="match status" value="1"/>
</dbReference>
<feature type="transmembrane region" description="Helical" evidence="12">
    <location>
        <begin position="1342"/>
        <end position="1365"/>
    </location>
</feature>
<dbReference type="CDD" id="cd00303">
    <property type="entry name" value="retropepsin_like"/>
    <property type="match status" value="1"/>
</dbReference>
<dbReference type="Gene3D" id="2.40.70.10">
    <property type="entry name" value="Acid Proteases"/>
    <property type="match status" value="1"/>
</dbReference>
<dbReference type="PROSITE" id="PS01039">
    <property type="entry name" value="SBP_BACTERIAL_3"/>
    <property type="match status" value="1"/>
</dbReference>
<evidence type="ECO:0000259" key="13">
    <source>
        <dbReference type="PROSITE" id="PS50158"/>
    </source>
</evidence>
<feature type="transmembrane region" description="Helical" evidence="12">
    <location>
        <begin position="1319"/>
        <end position="1336"/>
    </location>
</feature>
<keyword evidence="9" id="KW-0325">Glycoprotein</keyword>
<feature type="transmembrane region" description="Helical" evidence="12">
    <location>
        <begin position="924"/>
        <end position="949"/>
    </location>
</feature>
<accession>A0AAV8XGE1</accession>
<name>A0AAV8XGE1_9CUCU</name>
<protein>
    <recommendedName>
        <fullName evidence="13">CCHC-type domain-containing protein</fullName>
    </recommendedName>
</protein>
<gene>
    <name evidence="14" type="ORF">NQ314_011604</name>
</gene>
<feature type="compositionally biased region" description="Basic and acidic residues" evidence="11">
    <location>
        <begin position="315"/>
        <end position="325"/>
    </location>
</feature>
<feature type="domain" description="CCHC-type" evidence="13">
    <location>
        <begin position="42"/>
        <end position="57"/>
    </location>
</feature>
<keyword evidence="4 12" id="KW-0812">Transmembrane</keyword>
<keyword evidence="10" id="KW-0479">Metal-binding</keyword>
<dbReference type="GO" id="GO:0015276">
    <property type="term" value="F:ligand-gated monoatomic ion channel activity"/>
    <property type="evidence" value="ECO:0007669"/>
    <property type="project" value="InterPro"/>
</dbReference>
<dbReference type="Pfam" id="PF13976">
    <property type="entry name" value="gag_pre-integrs"/>
    <property type="match status" value="1"/>
</dbReference>
<keyword evidence="6 12" id="KW-1133">Transmembrane helix</keyword>
<evidence type="ECO:0000256" key="3">
    <source>
        <dbReference type="ARBA" id="ARBA00022475"/>
    </source>
</evidence>
<evidence type="ECO:0000313" key="14">
    <source>
        <dbReference type="EMBL" id="KAJ8938092.1"/>
    </source>
</evidence>
<evidence type="ECO:0000256" key="4">
    <source>
        <dbReference type="ARBA" id="ARBA00022692"/>
    </source>
</evidence>
<feature type="region of interest" description="Disordered" evidence="11">
    <location>
        <begin position="275"/>
        <end position="326"/>
    </location>
</feature>
<feature type="transmembrane region" description="Helical" evidence="12">
    <location>
        <begin position="675"/>
        <end position="696"/>
    </location>
</feature>
<comment type="caution">
    <text evidence="14">The sequence shown here is derived from an EMBL/GenBank/DDBJ whole genome shotgun (WGS) entry which is preliminary data.</text>
</comment>
<reference evidence="14" key="1">
    <citation type="journal article" date="2023" name="Insect Mol. Biol.">
        <title>Genome sequencing provides insights into the evolution of gene families encoding plant cell wall-degrading enzymes in longhorned beetles.</title>
        <authorList>
            <person name="Shin N.R."/>
            <person name="Okamura Y."/>
            <person name="Kirsch R."/>
            <person name="Pauchet Y."/>
        </authorList>
    </citation>
    <scope>NUCLEOTIDE SEQUENCE</scope>
    <source>
        <strain evidence="14">RBIC_L_NR</strain>
    </source>
</reference>
<dbReference type="InterPro" id="IPR021109">
    <property type="entry name" value="Peptidase_aspartic_dom_sf"/>
</dbReference>
<dbReference type="Pfam" id="PF00060">
    <property type="entry name" value="Lig_chan"/>
    <property type="match status" value="3"/>
</dbReference>
<dbReference type="SUPFAM" id="SSF50630">
    <property type="entry name" value="Acid proteases"/>
    <property type="match status" value="1"/>
</dbReference>
<keyword evidence="10" id="KW-0862">Zinc</keyword>
<dbReference type="InterPro" id="IPR018313">
    <property type="entry name" value="SBP_3_CS"/>
</dbReference>
<evidence type="ECO:0000256" key="8">
    <source>
        <dbReference type="ARBA" id="ARBA00023170"/>
    </source>
</evidence>
<comment type="subcellular location">
    <subcellularLocation>
        <location evidence="1">Cell membrane</location>
        <topology evidence="1">Multi-pass membrane protein</topology>
    </subcellularLocation>
</comment>
<dbReference type="EMBL" id="JANEYF010003231">
    <property type="protein sequence ID" value="KAJ8938092.1"/>
    <property type="molecule type" value="Genomic_DNA"/>
</dbReference>
<keyword evidence="3" id="KW-1003">Cell membrane</keyword>
<dbReference type="Gene3D" id="4.10.60.10">
    <property type="entry name" value="Zinc finger, CCHC-type"/>
    <property type="match status" value="1"/>
</dbReference>
<evidence type="ECO:0000256" key="5">
    <source>
        <dbReference type="ARBA" id="ARBA00022729"/>
    </source>
</evidence>
<evidence type="ECO:0000256" key="10">
    <source>
        <dbReference type="PROSITE-ProRule" id="PRU00047"/>
    </source>
</evidence>
<feature type="transmembrane region" description="Helical" evidence="12">
    <location>
        <begin position="1286"/>
        <end position="1307"/>
    </location>
</feature>
<evidence type="ECO:0000313" key="15">
    <source>
        <dbReference type="Proteomes" id="UP001162156"/>
    </source>
</evidence>
<proteinExistence type="inferred from homology"/>
<keyword evidence="8" id="KW-0675">Receptor</keyword>
<feature type="compositionally biased region" description="Acidic residues" evidence="11">
    <location>
        <begin position="280"/>
        <end position="307"/>
    </location>
</feature>
<dbReference type="Gene3D" id="3.40.190.10">
    <property type="entry name" value="Periplasmic binding protein-like II"/>
    <property type="match status" value="3"/>
</dbReference>
<dbReference type="SUPFAM" id="SSF53850">
    <property type="entry name" value="Periplasmic binding protein-like II"/>
    <property type="match status" value="3"/>
</dbReference>
<feature type="region of interest" description="Disordered" evidence="11">
    <location>
        <begin position="1771"/>
        <end position="1795"/>
    </location>
</feature>
<evidence type="ECO:0000256" key="6">
    <source>
        <dbReference type="ARBA" id="ARBA00022989"/>
    </source>
</evidence>